<accession>A0A0C9V6M9</accession>
<dbReference type="InterPro" id="IPR035974">
    <property type="entry name" value="Rap/Ran-GAP_sf"/>
</dbReference>
<dbReference type="GO" id="GO:0005096">
    <property type="term" value="F:GTPase activator activity"/>
    <property type="evidence" value="ECO:0007669"/>
    <property type="project" value="UniProtKB-KW"/>
</dbReference>
<feature type="region of interest" description="Disordered" evidence="2">
    <location>
        <begin position="804"/>
        <end position="831"/>
    </location>
</feature>
<dbReference type="PANTHER" id="PTHR10063">
    <property type="entry name" value="TUBERIN"/>
    <property type="match status" value="1"/>
</dbReference>
<feature type="region of interest" description="Disordered" evidence="2">
    <location>
        <begin position="737"/>
        <end position="774"/>
    </location>
</feature>
<gene>
    <name evidence="4" type="ORF">HYDPIDRAFT_31562</name>
</gene>
<evidence type="ECO:0000313" key="4">
    <source>
        <dbReference type="EMBL" id="KIJ61264.1"/>
    </source>
</evidence>
<feature type="compositionally biased region" description="Basic and acidic residues" evidence="2">
    <location>
        <begin position="931"/>
        <end position="940"/>
    </location>
</feature>
<dbReference type="GO" id="GO:0005634">
    <property type="term" value="C:nucleus"/>
    <property type="evidence" value="ECO:0007669"/>
    <property type="project" value="InterPro"/>
</dbReference>
<evidence type="ECO:0000256" key="1">
    <source>
        <dbReference type="ARBA" id="ARBA00022468"/>
    </source>
</evidence>
<dbReference type="GO" id="GO:0051056">
    <property type="term" value="P:regulation of small GTPase mediated signal transduction"/>
    <property type="evidence" value="ECO:0007669"/>
    <property type="project" value="InterPro"/>
</dbReference>
<keyword evidence="1" id="KW-0343">GTPase activation</keyword>
<dbReference type="Proteomes" id="UP000053820">
    <property type="component" value="Unassembled WGS sequence"/>
</dbReference>
<organism evidence="4 5">
    <name type="scientific">Hydnomerulius pinastri MD-312</name>
    <dbReference type="NCBI Taxonomy" id="994086"/>
    <lineage>
        <taxon>Eukaryota</taxon>
        <taxon>Fungi</taxon>
        <taxon>Dikarya</taxon>
        <taxon>Basidiomycota</taxon>
        <taxon>Agaricomycotina</taxon>
        <taxon>Agaricomycetes</taxon>
        <taxon>Agaricomycetidae</taxon>
        <taxon>Boletales</taxon>
        <taxon>Boletales incertae sedis</taxon>
        <taxon>Leucogyrophana</taxon>
    </lineage>
</organism>
<feature type="compositionally biased region" description="Low complexity" evidence="2">
    <location>
        <begin position="806"/>
        <end position="818"/>
    </location>
</feature>
<dbReference type="EMBL" id="KN839864">
    <property type="protein sequence ID" value="KIJ61264.1"/>
    <property type="molecule type" value="Genomic_DNA"/>
</dbReference>
<feature type="compositionally biased region" description="Polar residues" evidence="2">
    <location>
        <begin position="18"/>
        <end position="28"/>
    </location>
</feature>
<dbReference type="Pfam" id="PF02145">
    <property type="entry name" value="Rap_GAP"/>
    <property type="match status" value="1"/>
</dbReference>
<dbReference type="SUPFAM" id="SSF111347">
    <property type="entry name" value="Rap/Ran-GAP"/>
    <property type="match status" value="1"/>
</dbReference>
<feature type="region of interest" description="Disordered" evidence="2">
    <location>
        <begin position="1446"/>
        <end position="1465"/>
    </location>
</feature>
<reference evidence="4 5" key="1">
    <citation type="submission" date="2014-04" db="EMBL/GenBank/DDBJ databases">
        <title>Evolutionary Origins and Diversification of the Mycorrhizal Mutualists.</title>
        <authorList>
            <consortium name="DOE Joint Genome Institute"/>
            <consortium name="Mycorrhizal Genomics Consortium"/>
            <person name="Kohler A."/>
            <person name="Kuo A."/>
            <person name="Nagy L.G."/>
            <person name="Floudas D."/>
            <person name="Copeland A."/>
            <person name="Barry K.W."/>
            <person name="Cichocki N."/>
            <person name="Veneault-Fourrey C."/>
            <person name="LaButti K."/>
            <person name="Lindquist E.A."/>
            <person name="Lipzen A."/>
            <person name="Lundell T."/>
            <person name="Morin E."/>
            <person name="Murat C."/>
            <person name="Riley R."/>
            <person name="Ohm R."/>
            <person name="Sun H."/>
            <person name="Tunlid A."/>
            <person name="Henrissat B."/>
            <person name="Grigoriev I.V."/>
            <person name="Hibbett D.S."/>
            <person name="Martin F."/>
        </authorList>
    </citation>
    <scope>NUCLEOTIDE SEQUENCE [LARGE SCALE GENOMIC DNA]</scope>
    <source>
        <strain evidence="4 5">MD-312</strain>
    </source>
</reference>
<proteinExistence type="predicted"/>
<feature type="region of interest" description="Disordered" evidence="2">
    <location>
        <begin position="922"/>
        <end position="996"/>
    </location>
</feature>
<dbReference type="InterPro" id="IPR016024">
    <property type="entry name" value="ARM-type_fold"/>
</dbReference>
<dbReference type="Pfam" id="PF03542">
    <property type="entry name" value="Tuberin"/>
    <property type="match status" value="1"/>
</dbReference>
<dbReference type="SUPFAM" id="SSF48371">
    <property type="entry name" value="ARM repeat"/>
    <property type="match status" value="1"/>
</dbReference>
<protein>
    <recommendedName>
        <fullName evidence="3">Rap-GAP domain-containing protein</fullName>
    </recommendedName>
</protein>
<dbReference type="Gene3D" id="3.40.50.11210">
    <property type="entry name" value="Rap/Ran-GAP"/>
    <property type="match status" value="1"/>
</dbReference>
<feature type="compositionally biased region" description="Low complexity" evidence="2">
    <location>
        <begin position="1425"/>
        <end position="1439"/>
    </location>
</feature>
<dbReference type="GO" id="GO:0033596">
    <property type="term" value="C:TSC1-TSC2 complex"/>
    <property type="evidence" value="ECO:0007669"/>
    <property type="project" value="TreeGrafter"/>
</dbReference>
<feature type="region of interest" description="Disordered" evidence="2">
    <location>
        <begin position="1"/>
        <end position="31"/>
    </location>
</feature>
<feature type="region of interest" description="Disordered" evidence="2">
    <location>
        <begin position="247"/>
        <end position="295"/>
    </location>
</feature>
<dbReference type="PANTHER" id="PTHR10063:SF0">
    <property type="entry name" value="TUBERIN"/>
    <property type="match status" value="1"/>
</dbReference>
<name>A0A0C9V6M9_9AGAM</name>
<feature type="compositionally biased region" description="Low complexity" evidence="2">
    <location>
        <begin position="280"/>
        <end position="291"/>
    </location>
</feature>
<feature type="compositionally biased region" description="Low complexity" evidence="2">
    <location>
        <begin position="974"/>
        <end position="996"/>
    </location>
</feature>
<dbReference type="HOGENOM" id="CLU_001124_0_0_1"/>
<feature type="compositionally biased region" description="Pro residues" evidence="2">
    <location>
        <begin position="1669"/>
        <end position="1688"/>
    </location>
</feature>
<dbReference type="InterPro" id="IPR000331">
    <property type="entry name" value="Rap/Ran_GAP_dom"/>
</dbReference>
<dbReference type="InterPro" id="IPR027107">
    <property type="entry name" value="Tuberin/Ral-act_asu"/>
</dbReference>
<dbReference type="InterPro" id="IPR018515">
    <property type="entry name" value="Tuberin-type_domain"/>
</dbReference>
<dbReference type="PROSITE" id="PS50085">
    <property type="entry name" value="RAPGAP"/>
    <property type="match status" value="1"/>
</dbReference>
<feature type="region of interest" description="Disordered" evidence="2">
    <location>
        <begin position="1667"/>
        <end position="1696"/>
    </location>
</feature>
<sequence>MARQQADTPDVSPRYRQRSNTTTFSSFTAGWRRPRLETLSTNAPPQTQPPPLAFDALVEALSPPAVPSLSHARSLAAVISTQSPLPRAALLNPVLGSLCGVDSPPPLQCVGYEIMAAFWDRYEAKIGTADKLSYFSLFLHTSWATEVGEPRLRALRALTKGGIDVFGIEIPLLNLLKSWMEGAFDLLLSCDPSDRAERERSIELLASYMSSVLEHPETAARVSEGDLASVLQFYAALVSKTLDVPSTIPSSDSTSAPPPTAQNEQSPSVKAASNGHRRNPSSMSMRSHPPSSILPSRHPAELMVTIYLDHLHSQLKSLAPRILTLILPLLFRAQAFFASPLPRLSVMSGRPHGPVGLEERIQKMLHSLFAGPYGTSCMMILKRHLSPSTDQASDPQSFATSFGAHRTLRFDIRQGLCSRMARAYIARLSSVSYTPSGAPGQMDLEKDLMERAWSKDDLSGWDLLKLGRMLCKSIEAWAKRPITESDEAIHAERDKILDEAAGTLKDIFQEFDEREDGVDMDEEEASIAGETLRHLASFVRSLKNADDTPMIIPLLQPNDAPSPFLRTLTSLLARDHSTYMNPSLSTTLLSISDHLTDADTTKLPAVMFEQHDLSPASPEWLSNWESILSNATIFGPTRPLTRLEVMKALQAVYDSLKDMHSYRMALAELIYKFCQREAGECIDDSGFGSSAMWRILADEIVLRTVNRKTPPADEPPTPSPYSSTQGMIELLRRVAAEGVQEEDDDTASVNTSDTPSPAIFAPFSSGPSTAASPILSRRQSDYRNISARDTSALPSVMSLLSTLAGSRSHSQHSQEQSDAPPPPFVTSPSPSLEPAFTRASLAVVALVAIFSQLAFTPYSLIQANVDIASSVFGHIVQMVTEAKCPRARVAALQFLMRLRADRDHRLYFVEGHHDPEGHITSLASLIGRGPDSVHPDDRGQSIDTSPEEFPLRVRSKGAQERDGRRASRGRGVGPSQPTSSRSRSRAPIPISPPISATLPLKPKDNLWAVPEMLPFTSIDADTPSEGIISYDLVQESPRVLPIDIYLVALLGILEKERNWEVLSYVLCHLPVQLANKHLFCGPKCRALFAKLLTVICSGVTTGDLGSFVDRWPVGLKARDAHGLAYHTLSVLISYRRCFELPLRHALVDVLREGLNGQPSTIICCLHALTLSAFELTSSLKRSLPTLLEKLSQIMSNPDMAVHILSFLSIVGSISELHANLREDDFKMVFGVALQYLQYHNRPGATPTISWAMSQHVRMISFYVVYVWFLAVKLSDRPRHIPYITRQLLLANEGRPEVDEPTEVCFDWLARYTYASADPRPANSVLSEIVMSPTNTNQTAPSSSEPAISEKSWLMGNSIVTIRALARLGWIEVVSRRPSGFTKFICKLENVPLVGPGDVDPDMVSLPAGILMEREEARAERPDPPAAGQVEEGAAEESANNEIRAVVSVPSGTPSPPAPDPITGYVWSKTAPSQRRKQVNVDPSFLALQLSPYPNSPAHRRIVDESNLPALFRNLDRTPVIDTHKVGIMYVAPGQTHELDILRNTHGSPAYTRFLEGIGRLINLRGQVDVYAGGLNPDEDGSYAYAWWDDIGQVLYHTATMMPNAPDDEYCVNKKRHIGNDYVRIVWNDGGRPYRFDTLATQFQFVNIVIEPHSLGAIAAFSNFRSTTTPAPPDIKPPSTGPNPNPSPNSSPHESENEYFKVTVQRARGMKDFTPIGSFKLISAEKLPLLVRQLSLLADWFASVFERTERDEVEVEVITNWRQRLQVVKRFMRGMEEGSAGGAGGREGRGGGEGVIGQEAFRNFTTAY</sequence>
<evidence type="ECO:0000313" key="5">
    <source>
        <dbReference type="Proteomes" id="UP000053820"/>
    </source>
</evidence>
<feature type="region of interest" description="Disordered" evidence="2">
    <location>
        <begin position="1415"/>
        <end position="1439"/>
    </location>
</feature>
<keyword evidence="5" id="KW-1185">Reference proteome</keyword>
<evidence type="ECO:0000256" key="2">
    <source>
        <dbReference type="SAM" id="MobiDB-lite"/>
    </source>
</evidence>
<dbReference type="OrthoDB" id="19311at2759"/>
<dbReference type="GO" id="GO:0032007">
    <property type="term" value="P:negative regulation of TOR signaling"/>
    <property type="evidence" value="ECO:0007669"/>
    <property type="project" value="TreeGrafter"/>
</dbReference>
<evidence type="ECO:0000259" key="3">
    <source>
        <dbReference type="PROSITE" id="PS50085"/>
    </source>
</evidence>
<feature type="domain" description="Rap-GAP" evidence="3">
    <location>
        <begin position="1511"/>
        <end position="1755"/>
    </location>
</feature>